<reference evidence="3 4" key="1">
    <citation type="submission" date="2020-08" db="EMBL/GenBank/DDBJ databases">
        <title>Pseudomonas sp. nov.</title>
        <authorList>
            <person name="Gieschler S."/>
            <person name="Fiedler G."/>
            <person name="Brinks E."/>
            <person name="Boehnlein C."/>
            <person name="Franz C.M.A.P."/>
            <person name="Kabisch J."/>
        </authorList>
    </citation>
    <scope>NUCLEOTIDE SEQUENCE [LARGE SCALE GENOMIC DNA]</scope>
    <source>
        <strain evidence="3 4">MBT-1</strain>
    </source>
</reference>
<name>A0A7X1L0I1_9PSED</name>
<evidence type="ECO:0000256" key="1">
    <source>
        <dbReference type="SAM" id="Phobius"/>
    </source>
</evidence>
<comment type="caution">
    <text evidence="3">The sequence shown here is derived from an EMBL/GenBank/DDBJ whole genome shotgun (WGS) entry which is preliminary data.</text>
</comment>
<dbReference type="Pfam" id="PF20455">
    <property type="entry name" value="DUF6708"/>
    <property type="match status" value="1"/>
</dbReference>
<dbReference type="RefSeq" id="WP_185819084.1">
    <property type="nucleotide sequence ID" value="NZ_CP090311.1"/>
</dbReference>
<feature type="transmembrane region" description="Helical" evidence="1">
    <location>
        <begin position="287"/>
        <end position="308"/>
    </location>
</feature>
<evidence type="ECO:0000313" key="3">
    <source>
        <dbReference type="EMBL" id="MBC2693129.1"/>
    </source>
</evidence>
<keyword evidence="1" id="KW-0472">Membrane</keyword>
<organism evidence="3 4">
    <name type="scientific">Pseudomonas kielensis</name>
    <dbReference type="NCBI Taxonomy" id="2762577"/>
    <lineage>
        <taxon>Bacteria</taxon>
        <taxon>Pseudomonadati</taxon>
        <taxon>Pseudomonadota</taxon>
        <taxon>Gammaproteobacteria</taxon>
        <taxon>Pseudomonadales</taxon>
        <taxon>Pseudomonadaceae</taxon>
        <taxon>Pseudomonas</taxon>
    </lineage>
</organism>
<keyword evidence="1" id="KW-1133">Transmembrane helix</keyword>
<feature type="transmembrane region" description="Helical" evidence="1">
    <location>
        <begin position="73"/>
        <end position="95"/>
    </location>
</feature>
<keyword evidence="4" id="KW-1185">Reference proteome</keyword>
<evidence type="ECO:0000259" key="2">
    <source>
        <dbReference type="Pfam" id="PF20455"/>
    </source>
</evidence>
<evidence type="ECO:0000313" key="4">
    <source>
        <dbReference type="Proteomes" id="UP000526003"/>
    </source>
</evidence>
<accession>A0A7X1L0I1</accession>
<sequence length="336" mass="38482">MYLYEWLAFDGYEKNDCSERVTGTKKQKKYSANTAPVNVSRCMSESASDNSSLYSYNNIYIDVRTPNDEKRGAITLSVGMGGLMLLLAAVAATWFPIEDLIRGADVNGLHLGWEFYIFSVLLTPMTCWGGLYLYFRYAFRHLRLEAFTARRLIVRFNRITRKVYLLRPKHLGGVVALDWDKAEVFLDPDMSEAQGIDGFVLLGWDKESHGVFDAQGQPKDTLEVTFVGKPTRDATELLAFWEYIRRYMEYGPEAAPRPQRLLSKFPWPWNSFKAAWRLDTGFVGKPALWFFILLNLLLLPVILIHGFFHWVSLLLCYEPTFPKAIEQAGRPLDGTG</sequence>
<dbReference type="Proteomes" id="UP000526003">
    <property type="component" value="Unassembled WGS sequence"/>
</dbReference>
<dbReference type="EMBL" id="JACMYG010000040">
    <property type="protein sequence ID" value="MBC2693129.1"/>
    <property type="molecule type" value="Genomic_DNA"/>
</dbReference>
<protein>
    <recommendedName>
        <fullName evidence="2">DUF6708 domain-containing protein</fullName>
    </recommendedName>
</protein>
<gene>
    <name evidence="3" type="ORF">H7995_25410</name>
</gene>
<feature type="domain" description="DUF6708" evidence="2">
    <location>
        <begin position="138"/>
        <end position="328"/>
    </location>
</feature>
<keyword evidence="1" id="KW-0812">Transmembrane</keyword>
<proteinExistence type="predicted"/>
<dbReference type="AlphaFoldDB" id="A0A7X1L0I1"/>
<feature type="transmembrane region" description="Helical" evidence="1">
    <location>
        <begin position="115"/>
        <end position="135"/>
    </location>
</feature>
<dbReference type="InterPro" id="IPR046554">
    <property type="entry name" value="DUF6708"/>
</dbReference>